<name>A0A495VAG6_9GAMM</name>
<dbReference type="Pfam" id="PF05685">
    <property type="entry name" value="Uma2"/>
    <property type="match status" value="1"/>
</dbReference>
<keyword evidence="3" id="KW-1185">Reference proteome</keyword>
<feature type="domain" description="Putative restriction endonuclease" evidence="1">
    <location>
        <begin position="33"/>
        <end position="198"/>
    </location>
</feature>
<gene>
    <name evidence="2" type="ORF">BDD21_3213</name>
</gene>
<comment type="caution">
    <text evidence="2">The sequence shown here is derived from an EMBL/GenBank/DDBJ whole genome shotgun (WGS) entry which is preliminary data.</text>
</comment>
<dbReference type="PANTHER" id="PTHR34107">
    <property type="entry name" value="SLL0198 PROTEIN-RELATED"/>
    <property type="match status" value="1"/>
</dbReference>
<protein>
    <submittedName>
        <fullName evidence="2">Uma2 family endonuclease</fullName>
    </submittedName>
</protein>
<keyword evidence="2" id="KW-0378">Hydrolase</keyword>
<evidence type="ECO:0000313" key="2">
    <source>
        <dbReference type="EMBL" id="RKT45740.1"/>
    </source>
</evidence>
<dbReference type="AlphaFoldDB" id="A0A495VAG6"/>
<dbReference type="SUPFAM" id="SSF52980">
    <property type="entry name" value="Restriction endonuclease-like"/>
    <property type="match status" value="1"/>
</dbReference>
<dbReference type="EMBL" id="RBXL01000001">
    <property type="protein sequence ID" value="RKT45740.1"/>
    <property type="molecule type" value="Genomic_DNA"/>
</dbReference>
<proteinExistence type="predicted"/>
<dbReference type="Gene3D" id="3.90.1570.10">
    <property type="entry name" value="tt1808, chain A"/>
    <property type="match status" value="1"/>
</dbReference>
<sequence length="207" mass="23030">MPLTASEPTGTELGRIDLHIPPDMRLDDDLLFAFCQANRELRIERNAQGDLEIMPPTGAETGARNADLTCDFGTWARADGRGVVFDSSTGFLLPNGAMRSPDLAWVLRERLATMRPKQKRTFLPLAPDVVIELASPTDDSNGLHAKMREWRDNGVRLGWLILPEQRQVWRYTPTGEPACSDNPAQIGDDALLPGLVLPLMRIWEPGF</sequence>
<dbReference type="GO" id="GO:0004519">
    <property type="term" value="F:endonuclease activity"/>
    <property type="evidence" value="ECO:0007669"/>
    <property type="project" value="UniProtKB-KW"/>
</dbReference>
<dbReference type="RefSeq" id="WP_120797948.1">
    <property type="nucleotide sequence ID" value="NZ_RBXL01000001.1"/>
</dbReference>
<reference evidence="2 3" key="1">
    <citation type="submission" date="2018-10" db="EMBL/GenBank/DDBJ databases">
        <title>Genomic Encyclopedia of Archaeal and Bacterial Type Strains, Phase II (KMG-II): from individual species to whole genera.</title>
        <authorList>
            <person name="Goeker M."/>
        </authorList>
    </citation>
    <scope>NUCLEOTIDE SEQUENCE [LARGE SCALE GENOMIC DNA]</scope>
    <source>
        <strain evidence="2 3">DSM 235</strain>
    </source>
</reference>
<dbReference type="InterPro" id="IPR011335">
    <property type="entry name" value="Restrct_endonuc-II-like"/>
</dbReference>
<organism evidence="2 3">
    <name type="scientific">Thiocapsa rosea</name>
    <dbReference type="NCBI Taxonomy" id="69360"/>
    <lineage>
        <taxon>Bacteria</taxon>
        <taxon>Pseudomonadati</taxon>
        <taxon>Pseudomonadota</taxon>
        <taxon>Gammaproteobacteria</taxon>
        <taxon>Chromatiales</taxon>
        <taxon>Chromatiaceae</taxon>
        <taxon>Thiocapsa</taxon>
    </lineage>
</organism>
<keyword evidence="2" id="KW-0255">Endonuclease</keyword>
<keyword evidence="2" id="KW-0540">Nuclease</keyword>
<accession>A0A495VAG6</accession>
<dbReference type="PANTHER" id="PTHR34107:SF7">
    <property type="entry name" value="SLR2092 PROTEIN"/>
    <property type="match status" value="1"/>
</dbReference>
<dbReference type="OrthoDB" id="9799703at2"/>
<evidence type="ECO:0000313" key="3">
    <source>
        <dbReference type="Proteomes" id="UP000274556"/>
    </source>
</evidence>
<dbReference type="CDD" id="cd06260">
    <property type="entry name" value="DUF820-like"/>
    <property type="match status" value="1"/>
</dbReference>
<dbReference type="Proteomes" id="UP000274556">
    <property type="component" value="Unassembled WGS sequence"/>
</dbReference>
<evidence type="ECO:0000259" key="1">
    <source>
        <dbReference type="Pfam" id="PF05685"/>
    </source>
</evidence>
<dbReference type="InterPro" id="IPR008538">
    <property type="entry name" value="Uma2"/>
</dbReference>
<dbReference type="InterPro" id="IPR012296">
    <property type="entry name" value="Nuclease_put_TT1808"/>
</dbReference>